<evidence type="ECO:0000313" key="5">
    <source>
        <dbReference type="EMBL" id="MDP5274224.1"/>
    </source>
</evidence>
<organism evidence="5 6">
    <name type="scientific">Chengkuizengella axinellae</name>
    <dbReference type="NCBI Taxonomy" id="3064388"/>
    <lineage>
        <taxon>Bacteria</taxon>
        <taxon>Bacillati</taxon>
        <taxon>Bacillota</taxon>
        <taxon>Bacilli</taxon>
        <taxon>Bacillales</taxon>
        <taxon>Paenibacillaceae</taxon>
        <taxon>Chengkuizengella</taxon>
    </lineage>
</organism>
<comment type="caution">
    <text evidence="5">The sequence shown here is derived from an EMBL/GenBank/DDBJ whole genome shotgun (WGS) entry which is preliminary data.</text>
</comment>
<dbReference type="Proteomes" id="UP001231941">
    <property type="component" value="Unassembled WGS sequence"/>
</dbReference>
<evidence type="ECO:0000256" key="1">
    <source>
        <dbReference type="ARBA" id="ARBA00010871"/>
    </source>
</evidence>
<dbReference type="RefSeq" id="WP_305991509.1">
    <property type="nucleotide sequence ID" value="NZ_JAVAMP010000002.1"/>
</dbReference>
<dbReference type="InterPro" id="IPR011761">
    <property type="entry name" value="ATP-grasp"/>
</dbReference>
<gene>
    <name evidence="5" type="ORF">Q5Y73_08900</name>
</gene>
<dbReference type="SUPFAM" id="SSF56059">
    <property type="entry name" value="Glutathione synthetase ATP-binding domain-like"/>
    <property type="match status" value="1"/>
</dbReference>
<keyword evidence="6" id="KW-1185">Reference proteome</keyword>
<dbReference type="PROSITE" id="PS50975">
    <property type="entry name" value="ATP_GRASP"/>
    <property type="match status" value="1"/>
</dbReference>
<dbReference type="InterPro" id="IPR011095">
    <property type="entry name" value="Dala_Dala_lig_C"/>
</dbReference>
<name>A0ABT9IXY2_9BACL</name>
<dbReference type="PANTHER" id="PTHR23132">
    <property type="entry name" value="D-ALANINE--D-ALANINE LIGASE"/>
    <property type="match status" value="1"/>
</dbReference>
<proteinExistence type="inferred from homology"/>
<keyword evidence="3" id="KW-0547">Nucleotide-binding</keyword>
<dbReference type="EMBL" id="JAVAMP010000002">
    <property type="protein sequence ID" value="MDP5274224.1"/>
    <property type="molecule type" value="Genomic_DNA"/>
</dbReference>
<dbReference type="Gene3D" id="3.30.1490.20">
    <property type="entry name" value="ATP-grasp fold, A domain"/>
    <property type="match status" value="1"/>
</dbReference>
<sequence length="323" mass="36886">MKIEIITTPNENLKETGFGTIEACEAILETLQKRFGNVKLNICENESDLTLVTMRQPDLVILAVKYIQLENEEKLWLSNFFEKSNLNFTGSIREVLNFDSNKIEAKKQIESEGIKTAAYFLVTPETYQLEADIPIDFPIFLKPMNAANGNGIDEDSLVYNFLDYKKKTESIFLKYNKIVLAEKYLSGREFTVAIIQNQNNELIVSPIEIIPPKNKNGVRILGSEVKTGDTEELREIVDINIKNKLNNIAMDTFNFLGARDYGRIDIKMDEYGECYFLEINLVPGMKKGSSYFPKAFEIGKKWGYEKVIDLIVNNALQRTLVSN</sequence>
<comment type="similarity">
    <text evidence="1">Belongs to the D-alanine--D-alanine ligase family.</text>
</comment>
<keyword evidence="3" id="KW-0067">ATP-binding</keyword>
<feature type="domain" description="ATP-grasp" evidence="4">
    <location>
        <begin position="106"/>
        <end position="309"/>
    </location>
</feature>
<dbReference type="InterPro" id="IPR013815">
    <property type="entry name" value="ATP_grasp_subdomain_1"/>
</dbReference>
<dbReference type="Pfam" id="PF07478">
    <property type="entry name" value="Dala_Dala_lig_C"/>
    <property type="match status" value="1"/>
</dbReference>
<evidence type="ECO:0000256" key="2">
    <source>
        <dbReference type="ARBA" id="ARBA00022598"/>
    </source>
</evidence>
<evidence type="ECO:0000313" key="6">
    <source>
        <dbReference type="Proteomes" id="UP001231941"/>
    </source>
</evidence>
<dbReference type="Gene3D" id="3.30.470.20">
    <property type="entry name" value="ATP-grasp fold, B domain"/>
    <property type="match status" value="1"/>
</dbReference>
<dbReference type="PANTHER" id="PTHR23132:SF23">
    <property type="entry name" value="D-ALANINE--D-ALANINE LIGASE B"/>
    <property type="match status" value="1"/>
</dbReference>
<reference evidence="5 6" key="1">
    <citation type="submission" date="2023-08" db="EMBL/GenBank/DDBJ databases">
        <authorList>
            <person name="Park J.-S."/>
        </authorList>
    </citation>
    <scope>NUCLEOTIDE SEQUENCE [LARGE SCALE GENOMIC DNA]</scope>
    <source>
        <strain evidence="5 6">2205SS18-9</strain>
    </source>
</reference>
<keyword evidence="2" id="KW-0436">Ligase</keyword>
<evidence type="ECO:0000259" key="4">
    <source>
        <dbReference type="PROSITE" id="PS50975"/>
    </source>
</evidence>
<protein>
    <recommendedName>
        <fullName evidence="4">ATP-grasp domain-containing protein</fullName>
    </recommendedName>
</protein>
<evidence type="ECO:0000256" key="3">
    <source>
        <dbReference type="PROSITE-ProRule" id="PRU00409"/>
    </source>
</evidence>
<accession>A0ABT9IXY2</accession>